<dbReference type="InterPro" id="IPR029058">
    <property type="entry name" value="AB_hydrolase_fold"/>
</dbReference>
<dbReference type="SUPFAM" id="SSF48452">
    <property type="entry name" value="TPR-like"/>
    <property type="match status" value="2"/>
</dbReference>
<name>G2R9M4_THETT</name>
<dbReference type="EMBL" id="CP003012">
    <property type="protein sequence ID" value="AEO68712.1"/>
    <property type="molecule type" value="Genomic_DNA"/>
</dbReference>
<organism evidence="3 4">
    <name type="scientific">Thermothielavioides terrestris (strain ATCC 38088 / NRRL 8126)</name>
    <name type="common">Thielavia terrestris</name>
    <dbReference type="NCBI Taxonomy" id="578455"/>
    <lineage>
        <taxon>Eukaryota</taxon>
        <taxon>Fungi</taxon>
        <taxon>Dikarya</taxon>
        <taxon>Ascomycota</taxon>
        <taxon>Pezizomycotina</taxon>
        <taxon>Sordariomycetes</taxon>
        <taxon>Sordariomycetidae</taxon>
        <taxon>Sordariales</taxon>
        <taxon>Chaetomiaceae</taxon>
        <taxon>Thermothielavioides</taxon>
        <taxon>Thermothielavioides terrestris</taxon>
    </lineage>
</organism>
<dbReference type="Gene3D" id="3.40.50.1820">
    <property type="entry name" value="alpha/beta hydrolase"/>
    <property type="match status" value="1"/>
</dbReference>
<dbReference type="OrthoDB" id="626167at2759"/>
<protein>
    <recommendedName>
        <fullName evidence="2">NB-ARC domain-containing protein</fullName>
    </recommendedName>
</protein>
<dbReference type="InterPro" id="IPR053137">
    <property type="entry name" value="NLR-like"/>
</dbReference>
<proteinExistence type="predicted"/>
<dbReference type="Pfam" id="PF13374">
    <property type="entry name" value="TPR_10"/>
    <property type="match status" value="2"/>
</dbReference>
<dbReference type="GO" id="GO:0043531">
    <property type="term" value="F:ADP binding"/>
    <property type="evidence" value="ECO:0007669"/>
    <property type="project" value="InterPro"/>
</dbReference>
<evidence type="ECO:0000313" key="3">
    <source>
        <dbReference type="EMBL" id="AEO68712.1"/>
    </source>
</evidence>
<dbReference type="InterPro" id="IPR027417">
    <property type="entry name" value="P-loop_NTPase"/>
</dbReference>
<keyword evidence="4" id="KW-1185">Reference proteome</keyword>
<evidence type="ECO:0000313" key="4">
    <source>
        <dbReference type="Proteomes" id="UP000008181"/>
    </source>
</evidence>
<dbReference type="AlphaFoldDB" id="G2R9M4"/>
<feature type="compositionally biased region" description="Low complexity" evidence="1">
    <location>
        <begin position="16"/>
        <end position="33"/>
    </location>
</feature>
<dbReference type="Gene3D" id="3.40.50.300">
    <property type="entry name" value="P-loop containing nucleotide triphosphate hydrolases"/>
    <property type="match status" value="1"/>
</dbReference>
<dbReference type="InterPro" id="IPR002182">
    <property type="entry name" value="NB-ARC"/>
</dbReference>
<dbReference type="Proteomes" id="UP000008181">
    <property type="component" value="Chromosome 4"/>
</dbReference>
<dbReference type="Pfam" id="PF00931">
    <property type="entry name" value="NB-ARC"/>
    <property type="match status" value="1"/>
</dbReference>
<dbReference type="STRING" id="578455.G2R9M4"/>
<reference evidence="3 4" key="1">
    <citation type="journal article" date="2011" name="Nat. Biotechnol.">
        <title>Comparative genomic analysis of the thermophilic biomass-degrading fungi Myceliophthora thermophila and Thielavia terrestris.</title>
        <authorList>
            <person name="Berka R.M."/>
            <person name="Grigoriev I.V."/>
            <person name="Otillar R."/>
            <person name="Salamov A."/>
            <person name="Grimwood J."/>
            <person name="Reid I."/>
            <person name="Ishmael N."/>
            <person name="John T."/>
            <person name="Darmond C."/>
            <person name="Moisan M.-C."/>
            <person name="Henrissat B."/>
            <person name="Coutinho P.M."/>
            <person name="Lombard V."/>
            <person name="Natvig D.O."/>
            <person name="Lindquist E."/>
            <person name="Schmutz J."/>
            <person name="Lucas S."/>
            <person name="Harris P."/>
            <person name="Powlowski J."/>
            <person name="Bellemare A."/>
            <person name="Taylor D."/>
            <person name="Butler G."/>
            <person name="de Vries R.P."/>
            <person name="Allijn I.E."/>
            <person name="van den Brink J."/>
            <person name="Ushinsky S."/>
            <person name="Storms R."/>
            <person name="Powell A.J."/>
            <person name="Paulsen I.T."/>
            <person name="Elbourne L.D.H."/>
            <person name="Baker S.E."/>
            <person name="Magnuson J."/>
            <person name="LaBoissiere S."/>
            <person name="Clutterbuck A.J."/>
            <person name="Martinez D."/>
            <person name="Wogulis M."/>
            <person name="de Leon A.L."/>
            <person name="Rey M.W."/>
            <person name="Tsang A."/>
        </authorList>
    </citation>
    <scope>NUCLEOTIDE SEQUENCE [LARGE SCALE GENOMIC DNA]</scope>
    <source>
        <strain evidence="4">ATCC 38088 / NRRL 8126</strain>
    </source>
</reference>
<evidence type="ECO:0000256" key="1">
    <source>
        <dbReference type="SAM" id="MobiDB-lite"/>
    </source>
</evidence>
<dbReference type="PANTHER" id="PTHR46082">
    <property type="entry name" value="ATP/GTP-BINDING PROTEIN-RELATED"/>
    <property type="match status" value="1"/>
</dbReference>
<dbReference type="SUPFAM" id="SSF52540">
    <property type="entry name" value="P-loop containing nucleoside triphosphate hydrolases"/>
    <property type="match status" value="1"/>
</dbReference>
<dbReference type="RefSeq" id="XP_003655048.1">
    <property type="nucleotide sequence ID" value="XM_003655000.1"/>
</dbReference>
<dbReference type="eggNOG" id="KOG1840">
    <property type="taxonomic scope" value="Eukaryota"/>
</dbReference>
<sequence length="967" mass="108062">MPQFLRLRRKVATTGSAAQQSQPESSPAAASSSKAFPSGIKPLCSPAGAIVDIVFVHGLNGDREKTWTASGAPEPWPKALLPSELPMARILTFGYDANVTDLGGMVSENRIGDHAWNLLTSLVSYRDRDDTALSTSKQRPEPHHSVFRLTRGIAFLGTPHHGSGLARWAERLSRFIGIIKQTNVQIVEVLNRDSEVLARIQDSFHTMVQARDREGQRIEISCFFEELPLPGIGQVVPPESAKLPGYIPIGIHSDHMGMTKFASADDPGFQAVCGELRRVVLVPYTCNPDFVERSDILEKLKDQLGHRQRPSKFHLRAALYGLGGIGKTQIALAYAYWLQEECPDVSVFWVHASSEERFRQSYASIAQECHVPGYDDPKADVLPLLKRWLERKDRGRWLMVIDNADDTQLISGPGGLMQHVPECAHGSVLVTTRNKQAGSRLTRSGRLIEVKEMDDSESKELLEKKLEEHTIDPDDLSTLAARLEHLPLALVQAAAFMQEKSVPISGYLELLEKSDQNLVDLLSQDFETVGRDSETPRAVTETWILSFDQIQRRNPFAADLLSIMGLLDRHAIPLEFLSSYSSHQTEQQATGEVQLTEALGLLKAFSFVVQKRDHGLDMHRLVQLVTRKWLVQKGRMRHFAGQALLTVSRCYPFWSFKNWAVCSAYLAHAYAVLGREGTGSRDEKLGKAHLLDRVAAFLLSRGTLESATTFQVEAVELLKEVLGADHLDTLNSMLKLGSTYLTQVQVEEGKIMWVQVTETIKMMLGADHSDTLSNMANLAPTCWKLGRLEEAEKLLIQVMENFKTKLGADHFMTLTSMAKLASTYREQGRWEEAEKLDLQVMETCKTKLVADDLDMLNSIGYLAYLYLGQVSTEDTKKLIVQWFEIPETKLGADHPNLLTSIENLRSTAITDLALIWKCMGRCEDALRLLATCLDLRQQALGVGHPHTASTLSTPKAWREENEQLLVE</sequence>
<gene>
    <name evidence="3" type="ORF">THITE_121486</name>
</gene>
<dbReference type="Gene3D" id="1.25.40.10">
    <property type="entry name" value="Tetratricopeptide repeat domain"/>
    <property type="match status" value="2"/>
</dbReference>
<dbReference type="GeneID" id="11520394"/>
<dbReference type="eggNOG" id="KOG2029">
    <property type="taxonomic scope" value="Eukaryota"/>
</dbReference>
<dbReference type="PANTHER" id="PTHR46082:SF6">
    <property type="entry name" value="AAA+ ATPASE DOMAIN-CONTAINING PROTEIN-RELATED"/>
    <property type="match status" value="1"/>
</dbReference>
<feature type="region of interest" description="Disordered" evidence="1">
    <location>
        <begin position="11"/>
        <end position="33"/>
    </location>
</feature>
<dbReference type="Pfam" id="PF13424">
    <property type="entry name" value="TPR_12"/>
    <property type="match status" value="1"/>
</dbReference>
<evidence type="ECO:0000259" key="2">
    <source>
        <dbReference type="Pfam" id="PF00931"/>
    </source>
</evidence>
<accession>G2R9M4</accession>
<feature type="domain" description="NB-ARC" evidence="2">
    <location>
        <begin position="296"/>
        <end position="468"/>
    </location>
</feature>
<dbReference type="InterPro" id="IPR011990">
    <property type="entry name" value="TPR-like_helical_dom_sf"/>
</dbReference>
<dbReference type="KEGG" id="ttt:THITE_121486"/>
<dbReference type="HOGENOM" id="CLU_000288_125_13_1"/>